<evidence type="ECO:0000313" key="1">
    <source>
        <dbReference type="EMBL" id="VFS58660.1"/>
    </source>
</evidence>
<accession>A0A485ADC6</accession>
<evidence type="ECO:0000313" key="2">
    <source>
        <dbReference type="Proteomes" id="UP000345637"/>
    </source>
</evidence>
<organism evidence="1 2">
    <name type="scientific">Raoultella planticola</name>
    <name type="common">Klebsiella planticola</name>
    <dbReference type="NCBI Taxonomy" id="575"/>
    <lineage>
        <taxon>Bacteria</taxon>
        <taxon>Pseudomonadati</taxon>
        <taxon>Pseudomonadota</taxon>
        <taxon>Gammaproteobacteria</taxon>
        <taxon>Enterobacterales</taxon>
        <taxon>Enterobacteriaceae</taxon>
        <taxon>Klebsiella/Raoultella group</taxon>
        <taxon>Raoultella</taxon>
    </lineage>
</organism>
<gene>
    <name evidence="1" type="ORF">NCTC12998_00861</name>
</gene>
<dbReference type="Proteomes" id="UP000345637">
    <property type="component" value="Unassembled WGS sequence"/>
</dbReference>
<name>A0A485ADC6_RAOPL</name>
<dbReference type="EMBL" id="CAADJE010000012">
    <property type="protein sequence ID" value="VFS58660.1"/>
    <property type="molecule type" value="Genomic_DNA"/>
</dbReference>
<dbReference type="AlphaFoldDB" id="A0A485ADC6"/>
<reference evidence="1 2" key="1">
    <citation type="submission" date="2019-03" db="EMBL/GenBank/DDBJ databases">
        <authorList>
            <consortium name="Pathogen Informatics"/>
        </authorList>
    </citation>
    <scope>NUCLEOTIDE SEQUENCE [LARGE SCALE GENOMIC DNA]</scope>
    <source>
        <strain evidence="1 2">NCTC12998</strain>
    </source>
</reference>
<protein>
    <submittedName>
        <fullName evidence="1">Uncharacterized protein</fullName>
    </submittedName>
</protein>
<sequence>MFILLSVSGNTLQYDRMTLTRVDRLTRRVRAGVEKSRGREKRELMPLRAEATFSPRASNDYSTSSMTQTLTLPPLQVKVAQPFVVGFHHLLTIAQKILPALIAIVGTQRQQLFSLIAVRQYNKRIPDLHRCRCG</sequence>
<proteinExistence type="predicted"/>